<evidence type="ECO:0000313" key="7">
    <source>
        <dbReference type="EMBL" id="TPX32259.1"/>
    </source>
</evidence>
<dbReference type="InterPro" id="IPR007300">
    <property type="entry name" value="CidB/LrgB"/>
</dbReference>
<comment type="caution">
    <text evidence="7">The sequence shown here is derived from an EMBL/GenBank/DDBJ whole genome shotgun (WGS) entry which is preliminary data.</text>
</comment>
<evidence type="ECO:0000256" key="3">
    <source>
        <dbReference type="ARBA" id="ARBA00022989"/>
    </source>
</evidence>
<dbReference type="PANTHER" id="PTHR30249:SF0">
    <property type="entry name" value="PLASTIDAL GLYCOLATE_GLYCERATE TRANSLOCATOR 1, CHLOROPLASTIC"/>
    <property type="match status" value="1"/>
</dbReference>
<evidence type="ECO:0000256" key="2">
    <source>
        <dbReference type="ARBA" id="ARBA00022692"/>
    </source>
</evidence>
<reference evidence="7 8" key="1">
    <citation type="journal article" date="2019" name="Sci. Rep.">
        <title>Comparative genomics of chytrid fungi reveal insights into the obligate biotrophic and pathogenic lifestyle of Synchytrium endobioticum.</title>
        <authorList>
            <person name="van de Vossenberg B.T.L.H."/>
            <person name="Warris S."/>
            <person name="Nguyen H.D.T."/>
            <person name="van Gent-Pelzer M.P.E."/>
            <person name="Joly D.L."/>
            <person name="van de Geest H.C."/>
            <person name="Bonants P.J.M."/>
            <person name="Smith D.S."/>
            <person name="Levesque C.A."/>
            <person name="van der Lee T.A.J."/>
        </authorList>
    </citation>
    <scope>NUCLEOTIDE SEQUENCE [LARGE SCALE GENOMIC DNA]</scope>
    <source>
        <strain evidence="7 8">JEL517</strain>
    </source>
</reference>
<organism evidence="7 8">
    <name type="scientific">Synchytrium microbalum</name>
    <dbReference type="NCBI Taxonomy" id="1806994"/>
    <lineage>
        <taxon>Eukaryota</taxon>
        <taxon>Fungi</taxon>
        <taxon>Fungi incertae sedis</taxon>
        <taxon>Chytridiomycota</taxon>
        <taxon>Chytridiomycota incertae sedis</taxon>
        <taxon>Chytridiomycetes</taxon>
        <taxon>Synchytriales</taxon>
        <taxon>Synchytriaceae</taxon>
        <taxon>Synchytrium</taxon>
    </lineage>
</organism>
<dbReference type="AlphaFoldDB" id="A0A507BZH0"/>
<dbReference type="OrthoDB" id="2502820at2759"/>
<dbReference type="PANTHER" id="PTHR30249">
    <property type="entry name" value="PUTATIVE SEROTONIN TRANSPORTER"/>
    <property type="match status" value="1"/>
</dbReference>
<evidence type="ECO:0000313" key="8">
    <source>
        <dbReference type="Proteomes" id="UP000319731"/>
    </source>
</evidence>
<evidence type="ECO:0000256" key="6">
    <source>
        <dbReference type="SAM" id="Phobius"/>
    </source>
</evidence>
<feature type="transmembrane region" description="Helical" evidence="6">
    <location>
        <begin position="318"/>
        <end position="340"/>
    </location>
</feature>
<gene>
    <name evidence="7" type="ORF">SmJEL517_g04564</name>
</gene>
<proteinExistence type="predicted"/>
<evidence type="ECO:0000256" key="4">
    <source>
        <dbReference type="ARBA" id="ARBA00023136"/>
    </source>
</evidence>
<keyword evidence="2 6" id="KW-0812">Transmembrane</keyword>
<dbReference type="Proteomes" id="UP000319731">
    <property type="component" value="Unassembled WGS sequence"/>
</dbReference>
<feature type="transmembrane region" description="Helical" evidence="6">
    <location>
        <begin position="430"/>
        <end position="451"/>
    </location>
</feature>
<feature type="transmembrane region" description="Helical" evidence="6">
    <location>
        <begin position="205"/>
        <end position="222"/>
    </location>
</feature>
<name>A0A507BZH0_9FUNG</name>
<feature type="region of interest" description="Disordered" evidence="5">
    <location>
        <begin position="102"/>
        <end position="137"/>
    </location>
</feature>
<evidence type="ECO:0000256" key="1">
    <source>
        <dbReference type="ARBA" id="ARBA00004141"/>
    </source>
</evidence>
<dbReference type="GO" id="GO:0016020">
    <property type="term" value="C:membrane"/>
    <property type="evidence" value="ECO:0007669"/>
    <property type="project" value="UniProtKB-SubCell"/>
</dbReference>
<feature type="transmembrane region" description="Helical" evidence="6">
    <location>
        <begin position="229"/>
        <end position="248"/>
    </location>
</feature>
<accession>A0A507BZH0</accession>
<evidence type="ECO:0008006" key="9">
    <source>
        <dbReference type="Google" id="ProtNLM"/>
    </source>
</evidence>
<dbReference type="GeneID" id="42005789"/>
<dbReference type="Pfam" id="PF04172">
    <property type="entry name" value="LrgB"/>
    <property type="match status" value="1"/>
</dbReference>
<keyword evidence="8" id="KW-1185">Reference proteome</keyword>
<feature type="compositionally biased region" description="Polar residues" evidence="5">
    <location>
        <begin position="107"/>
        <end position="122"/>
    </location>
</feature>
<sequence>MIIMFISLSVLDLVLKKGRVDKVLDIMNPGIAFLQRYMPLMFCPALVLLPAKQLLPLAEIGRIALLFVIGYAFWLPIIAWMARMFSLLLSSFSARKRKRQALAPTHSDPSASFQTRRPSATSTRERASKLASASEPAIEQDEEVELWTLSSHVTEEDEEDTKTIDVRLLPPWRERPCLPHPFMVLGYSILFVPAVFLSAFTSVRQPAECILTVLGYFFGIWVPPKMKVVIHPIITCSAVTILGLYAMATYRGQSLTDELAMYSTGLNSQALLTDVSKHINPTTPGGGDLLFSLVDAAVVALAFRMFQYRELVLKHGLVVVLTSSVAIICVMFFHTFLGHLLGMMPENALAISARWVTTPLAIQCFNILGADVSLGVTLVLASGIVGDIIGMHLLRLVRIPKDDIISIGCAVGCTSHAIGTAGLLSTNPPAAAISSLSFVMLSTMAVIAVSIPPIANAMKVVAGQ</sequence>
<keyword evidence="3 6" id="KW-1133">Transmembrane helix</keyword>
<protein>
    <recommendedName>
        <fullName evidence="9">LrgB-like protein</fullName>
    </recommendedName>
</protein>
<feature type="transmembrane region" description="Helical" evidence="6">
    <location>
        <begin position="182"/>
        <end position="199"/>
    </location>
</feature>
<keyword evidence="4 6" id="KW-0472">Membrane</keyword>
<comment type="subcellular location">
    <subcellularLocation>
        <location evidence="1">Membrane</location>
        <topology evidence="1">Multi-pass membrane protein</topology>
    </subcellularLocation>
</comment>
<feature type="transmembrane region" description="Helical" evidence="6">
    <location>
        <begin position="404"/>
        <end position="424"/>
    </location>
</feature>
<dbReference type="RefSeq" id="XP_031023502.1">
    <property type="nucleotide sequence ID" value="XM_031170492.1"/>
</dbReference>
<evidence type="ECO:0000256" key="5">
    <source>
        <dbReference type="SAM" id="MobiDB-lite"/>
    </source>
</evidence>
<dbReference type="EMBL" id="QEAO01000032">
    <property type="protein sequence ID" value="TPX32259.1"/>
    <property type="molecule type" value="Genomic_DNA"/>
</dbReference>
<feature type="transmembrane region" description="Helical" evidence="6">
    <location>
        <begin position="63"/>
        <end position="89"/>
    </location>
</feature>